<protein>
    <submittedName>
        <fullName evidence="3">Uncharacterized protein</fullName>
    </submittedName>
</protein>
<name>K1VYC6_TRIAC</name>
<dbReference type="InParanoid" id="K1VYC6"/>
<dbReference type="HOGENOM" id="CLU_702464_0_0_1"/>
<organism evidence="3 4">
    <name type="scientific">Trichosporon asahii var. asahii (strain CBS 8904)</name>
    <name type="common">Yeast</name>
    <dbReference type="NCBI Taxonomy" id="1220162"/>
    <lineage>
        <taxon>Eukaryota</taxon>
        <taxon>Fungi</taxon>
        <taxon>Dikarya</taxon>
        <taxon>Basidiomycota</taxon>
        <taxon>Agaricomycotina</taxon>
        <taxon>Tremellomycetes</taxon>
        <taxon>Trichosporonales</taxon>
        <taxon>Trichosporonaceae</taxon>
        <taxon>Trichosporon</taxon>
    </lineage>
</organism>
<evidence type="ECO:0000256" key="1">
    <source>
        <dbReference type="SAM" id="Coils"/>
    </source>
</evidence>
<dbReference type="EMBL" id="AMBO01000222">
    <property type="protein sequence ID" value="EKD04537.1"/>
    <property type="molecule type" value="Genomic_DNA"/>
</dbReference>
<gene>
    <name evidence="3" type="ORF">A1Q2_01188</name>
</gene>
<reference evidence="3 4" key="1">
    <citation type="journal article" date="2012" name="Eukaryot. Cell">
        <title>Genome sequence of the Trichosporon asahii environmental strain CBS 8904.</title>
        <authorList>
            <person name="Yang R.Y."/>
            <person name="Li H.T."/>
            <person name="Zhu H."/>
            <person name="Zhou G.P."/>
            <person name="Wang M."/>
            <person name="Wang L."/>
        </authorList>
    </citation>
    <scope>NUCLEOTIDE SEQUENCE [LARGE SCALE GENOMIC DNA]</scope>
    <source>
        <strain evidence="3 4">CBS 8904</strain>
    </source>
</reference>
<keyword evidence="4" id="KW-1185">Reference proteome</keyword>
<evidence type="ECO:0000313" key="4">
    <source>
        <dbReference type="Proteomes" id="UP000006757"/>
    </source>
</evidence>
<sequence>MRADGTMGVRDHATNLPTVFGIVNHPLRASLAAHSRHGEAFSLSGEDANIAFELWLVNRFRRSYRTSGLLAVLDIMRPVLQELRDKLVDRGVFASKLALGRLSRRLAALWSRNESSVVGRLLTDPDYLPGLEQAWQQYLDAIPLRSVLPATAAFTAANSPRGGASCARRVPESKESWTSPGRPKRNWNELEEAHRLPLFPGRVELGHLRLFDAAAMEQLGVTMFLWLLNGRAPGATPADQPKEGRSICGPCFINWFNDQYAAWQAAQQATQDEKAAAQAAKQAAQEEKAAVKAAEQTEKEAAKQAVAQAAPEETANKMATGVITSAYEWAAMKRTKADADEAKLDEAREALHCASAELTWAQAQASSVEHWILLGSLHQRVDKANEDLQACDA</sequence>
<evidence type="ECO:0000256" key="2">
    <source>
        <dbReference type="SAM" id="MobiDB-lite"/>
    </source>
</evidence>
<feature type="coiled-coil region" evidence="1">
    <location>
        <begin position="266"/>
        <end position="304"/>
    </location>
</feature>
<feature type="region of interest" description="Disordered" evidence="2">
    <location>
        <begin position="158"/>
        <end position="185"/>
    </location>
</feature>
<keyword evidence="1" id="KW-0175">Coiled coil</keyword>
<evidence type="ECO:0000313" key="3">
    <source>
        <dbReference type="EMBL" id="EKD04537.1"/>
    </source>
</evidence>
<dbReference type="Proteomes" id="UP000006757">
    <property type="component" value="Unassembled WGS sequence"/>
</dbReference>
<proteinExistence type="predicted"/>
<comment type="caution">
    <text evidence="3">The sequence shown here is derived from an EMBL/GenBank/DDBJ whole genome shotgun (WGS) entry which is preliminary data.</text>
</comment>
<accession>K1VYC6</accession>
<dbReference type="AlphaFoldDB" id="K1VYC6"/>